<evidence type="ECO:0000313" key="3">
    <source>
        <dbReference type="EMBL" id="KXS13041.1"/>
    </source>
</evidence>
<evidence type="ECO:0000313" key="2">
    <source>
        <dbReference type="EMBL" id="KXS13040.1"/>
    </source>
</evidence>
<gene>
    <name evidence="2" type="ORF">M427DRAFT_384704</name>
    <name evidence="3" type="ORF">M427DRAFT_384708</name>
</gene>
<accession>A0A139A8A6</accession>
<feature type="region of interest" description="Disordered" evidence="1">
    <location>
        <begin position="22"/>
        <end position="50"/>
    </location>
</feature>
<protein>
    <submittedName>
        <fullName evidence="3">Uncharacterized protein</fullName>
    </submittedName>
</protein>
<feature type="compositionally biased region" description="Basic and acidic residues" evidence="1">
    <location>
        <begin position="41"/>
        <end position="50"/>
    </location>
</feature>
<evidence type="ECO:0000313" key="4">
    <source>
        <dbReference type="Proteomes" id="UP000070544"/>
    </source>
</evidence>
<dbReference type="EMBL" id="KQ965782">
    <property type="protein sequence ID" value="KXS13040.1"/>
    <property type="molecule type" value="Genomic_DNA"/>
</dbReference>
<reference evidence="3 4" key="1">
    <citation type="journal article" date="2015" name="Genome Biol. Evol.">
        <title>Phylogenomic analyses indicate that early fungi evolved digesting cell walls of algal ancestors of land plants.</title>
        <authorList>
            <person name="Chang Y."/>
            <person name="Wang S."/>
            <person name="Sekimoto S."/>
            <person name="Aerts A.L."/>
            <person name="Choi C."/>
            <person name="Clum A."/>
            <person name="LaButti K.M."/>
            <person name="Lindquist E.A."/>
            <person name="Yee Ngan C."/>
            <person name="Ohm R.A."/>
            <person name="Salamov A.A."/>
            <person name="Grigoriev I.V."/>
            <person name="Spatafora J.W."/>
            <person name="Berbee M.L."/>
        </authorList>
    </citation>
    <scope>NUCLEOTIDE SEQUENCE [LARGE SCALE GENOMIC DNA]</scope>
    <source>
        <strain evidence="3 4">JEL478</strain>
    </source>
</reference>
<dbReference type="AlphaFoldDB" id="A0A139A8A6"/>
<proteinExistence type="predicted"/>
<organism evidence="3 4">
    <name type="scientific">Gonapodya prolifera (strain JEL478)</name>
    <name type="common">Monoblepharis prolifera</name>
    <dbReference type="NCBI Taxonomy" id="1344416"/>
    <lineage>
        <taxon>Eukaryota</taxon>
        <taxon>Fungi</taxon>
        <taxon>Fungi incertae sedis</taxon>
        <taxon>Chytridiomycota</taxon>
        <taxon>Chytridiomycota incertae sedis</taxon>
        <taxon>Monoblepharidomycetes</taxon>
        <taxon>Monoblepharidales</taxon>
        <taxon>Gonapodyaceae</taxon>
        <taxon>Gonapodya</taxon>
    </lineage>
</organism>
<feature type="compositionally biased region" description="Polar residues" evidence="1">
    <location>
        <begin position="23"/>
        <end position="32"/>
    </location>
</feature>
<dbReference type="Proteomes" id="UP000070544">
    <property type="component" value="Unassembled WGS sequence"/>
</dbReference>
<dbReference type="EMBL" id="KQ965782">
    <property type="protein sequence ID" value="KXS13041.1"/>
    <property type="molecule type" value="Genomic_DNA"/>
</dbReference>
<sequence>MVTVFAESIKQNKSLKVVASGRASFSTANAKQGESPMRPSESAERHSFTE</sequence>
<evidence type="ECO:0000256" key="1">
    <source>
        <dbReference type="SAM" id="MobiDB-lite"/>
    </source>
</evidence>
<keyword evidence="4" id="KW-1185">Reference proteome</keyword>
<name>A0A139A8A6_GONPJ</name>